<gene>
    <name evidence="1" type="ORF">VTL71DRAFT_1128</name>
</gene>
<dbReference type="EMBL" id="JAZHXI010000001">
    <property type="protein sequence ID" value="KAL2076185.1"/>
    <property type="molecule type" value="Genomic_DNA"/>
</dbReference>
<sequence length="89" mass="10272">MTKQRQAFRLAPEAFHDPQGIKHVQTWNLPDNLPWNTITSFTRSSSADVITVEPTQISDFGRGARLSTLNYLKLHTPKHLSQTHYQIRE</sequence>
<dbReference type="Proteomes" id="UP001595075">
    <property type="component" value="Unassembled WGS sequence"/>
</dbReference>
<protein>
    <submittedName>
        <fullName evidence="1">Uncharacterized protein</fullName>
    </submittedName>
</protein>
<evidence type="ECO:0000313" key="1">
    <source>
        <dbReference type="EMBL" id="KAL2076185.1"/>
    </source>
</evidence>
<proteinExistence type="predicted"/>
<name>A0ABR4D254_9HELO</name>
<keyword evidence="2" id="KW-1185">Reference proteome</keyword>
<comment type="caution">
    <text evidence="1">The sequence shown here is derived from an EMBL/GenBank/DDBJ whole genome shotgun (WGS) entry which is preliminary data.</text>
</comment>
<accession>A0ABR4D254</accession>
<organism evidence="1 2">
    <name type="scientific">Oculimacula yallundae</name>
    <dbReference type="NCBI Taxonomy" id="86028"/>
    <lineage>
        <taxon>Eukaryota</taxon>
        <taxon>Fungi</taxon>
        <taxon>Dikarya</taxon>
        <taxon>Ascomycota</taxon>
        <taxon>Pezizomycotina</taxon>
        <taxon>Leotiomycetes</taxon>
        <taxon>Helotiales</taxon>
        <taxon>Ploettnerulaceae</taxon>
        <taxon>Oculimacula</taxon>
    </lineage>
</organism>
<evidence type="ECO:0000313" key="2">
    <source>
        <dbReference type="Proteomes" id="UP001595075"/>
    </source>
</evidence>
<reference evidence="1 2" key="1">
    <citation type="journal article" date="2024" name="Commun. Biol.">
        <title>Comparative genomic analysis of thermophilic fungi reveals convergent evolutionary adaptations and gene losses.</title>
        <authorList>
            <person name="Steindorff A.S."/>
            <person name="Aguilar-Pontes M.V."/>
            <person name="Robinson A.J."/>
            <person name="Andreopoulos B."/>
            <person name="LaButti K."/>
            <person name="Kuo A."/>
            <person name="Mondo S."/>
            <person name="Riley R."/>
            <person name="Otillar R."/>
            <person name="Haridas S."/>
            <person name="Lipzen A."/>
            <person name="Grimwood J."/>
            <person name="Schmutz J."/>
            <person name="Clum A."/>
            <person name="Reid I.D."/>
            <person name="Moisan M.C."/>
            <person name="Butler G."/>
            <person name="Nguyen T.T.M."/>
            <person name="Dewar K."/>
            <person name="Conant G."/>
            <person name="Drula E."/>
            <person name="Henrissat B."/>
            <person name="Hansel C."/>
            <person name="Singer S."/>
            <person name="Hutchinson M.I."/>
            <person name="de Vries R.P."/>
            <person name="Natvig D.O."/>
            <person name="Powell A.J."/>
            <person name="Tsang A."/>
            <person name="Grigoriev I.V."/>
        </authorList>
    </citation>
    <scope>NUCLEOTIDE SEQUENCE [LARGE SCALE GENOMIC DNA]</scope>
    <source>
        <strain evidence="1 2">CBS 494.80</strain>
    </source>
</reference>